<evidence type="ECO:0000259" key="1">
    <source>
        <dbReference type="Pfam" id="PF01408"/>
    </source>
</evidence>
<dbReference type="PANTHER" id="PTHR43708">
    <property type="entry name" value="CONSERVED EXPRESSED OXIDOREDUCTASE (EUROFUNG)"/>
    <property type="match status" value="1"/>
</dbReference>
<dbReference type="GO" id="GO:0016491">
    <property type="term" value="F:oxidoreductase activity"/>
    <property type="evidence" value="ECO:0007669"/>
    <property type="project" value="UniProtKB-KW"/>
</dbReference>
<dbReference type="GO" id="GO:0000166">
    <property type="term" value="F:nucleotide binding"/>
    <property type="evidence" value="ECO:0007669"/>
    <property type="project" value="InterPro"/>
</dbReference>
<dbReference type="EC" id="1.-.-.-" evidence="3"/>
<evidence type="ECO:0000313" key="3">
    <source>
        <dbReference type="EMBL" id="AKT38116.1"/>
    </source>
</evidence>
<sequence length="362" mass="38811">MSKSSKIRVGLVGAGEWARNGHVPALREVPEFELVAVATSRPVTAREAAARFAIPHACSDATELIGRDDVDLVVVNNRAPDHLAVTRAALDAGKHVYCEWPLTTRLADSEQLLASAERAGVRHVVGLQRRMAGSSRHLRELIAEGYVGTVRSVHLHVTEPTFAQRRASVLGFTIPGENFSSVFSIYGGHYLDLILTAVGGLDAFSSVVTSQFPWVTLTESGENVESTAPDQMLLSGTLARGGVISAHVEGGKRSGYGVRIDITGADGDLRLTYDQAFGATHDGELAGARHGQGSLVALPIPERLQWLSSSNLRGSVRELGNLYAAFARDMIDGTQHTPSFHDAVRLHALLDAIESRSLSPSR</sequence>
<evidence type="ECO:0000313" key="4">
    <source>
        <dbReference type="Proteomes" id="UP000067626"/>
    </source>
</evidence>
<dbReference type="RefSeq" id="WP_050430392.1">
    <property type="nucleotide sequence ID" value="NZ_CP012159.1"/>
</dbReference>
<dbReference type="InterPro" id="IPR051317">
    <property type="entry name" value="Gfo/Idh/MocA_oxidoreduct"/>
</dbReference>
<dbReference type="SUPFAM" id="SSF51735">
    <property type="entry name" value="NAD(P)-binding Rossmann-fold domains"/>
    <property type="match status" value="1"/>
</dbReference>
<dbReference type="EMBL" id="CP012159">
    <property type="protein sequence ID" value="AKT38116.1"/>
    <property type="molecule type" value="Genomic_DNA"/>
</dbReference>
<dbReference type="InterPro" id="IPR000683">
    <property type="entry name" value="Gfo/Idh/MocA-like_OxRdtase_N"/>
</dbReference>
<keyword evidence="4" id="KW-1185">Reference proteome</keyword>
<reference evidence="3 4" key="1">
    <citation type="submission" date="2015-07" db="EMBL/GenBank/DDBJ databases">
        <title>Genome analysis of myxobacterium Chondromyces crocatus Cm c5 reveals a high potential for natural compound synthesis and the genetic basis for the loss of fruiting body formation.</title>
        <authorList>
            <person name="Zaburannyi N."/>
            <person name="Bunk B."/>
            <person name="Maier J."/>
            <person name="Overmann J."/>
            <person name="Mueller R."/>
        </authorList>
    </citation>
    <scope>NUCLEOTIDE SEQUENCE [LARGE SCALE GENOMIC DNA]</scope>
    <source>
        <strain evidence="3 4">Cm c5</strain>
    </source>
</reference>
<dbReference type="Pfam" id="PF22685">
    <property type="entry name" value="Gal80p_C-like"/>
    <property type="match status" value="1"/>
</dbReference>
<feature type="domain" description="Gal80p-like C-terminal" evidence="2">
    <location>
        <begin position="138"/>
        <end position="272"/>
    </location>
</feature>
<dbReference type="Proteomes" id="UP000067626">
    <property type="component" value="Chromosome"/>
</dbReference>
<dbReference type="Gene3D" id="3.40.50.720">
    <property type="entry name" value="NAD(P)-binding Rossmann-like Domain"/>
    <property type="match status" value="1"/>
</dbReference>
<organism evidence="3 4">
    <name type="scientific">Chondromyces crocatus</name>
    <dbReference type="NCBI Taxonomy" id="52"/>
    <lineage>
        <taxon>Bacteria</taxon>
        <taxon>Pseudomonadati</taxon>
        <taxon>Myxococcota</taxon>
        <taxon>Polyangia</taxon>
        <taxon>Polyangiales</taxon>
        <taxon>Polyangiaceae</taxon>
        <taxon>Chondromyces</taxon>
    </lineage>
</organism>
<name>A0A0K1EB62_CHOCO</name>
<keyword evidence="3" id="KW-0560">Oxidoreductase</keyword>
<dbReference type="STRING" id="52.CMC5_022580"/>
<dbReference type="PANTHER" id="PTHR43708:SF1">
    <property type="entry name" value="GALACTOSE_LACTOSE METABOLISM REGULATORY PROTEIN GAL80"/>
    <property type="match status" value="1"/>
</dbReference>
<gene>
    <name evidence="3" type="ORF">CMC5_022580</name>
</gene>
<dbReference type="KEGG" id="ccro:CMC5_022580"/>
<proteinExistence type="predicted"/>
<evidence type="ECO:0000259" key="2">
    <source>
        <dbReference type="Pfam" id="PF22685"/>
    </source>
</evidence>
<dbReference type="SUPFAM" id="SSF55347">
    <property type="entry name" value="Glyceraldehyde-3-phosphate dehydrogenase-like, C-terminal domain"/>
    <property type="match status" value="1"/>
</dbReference>
<dbReference type="InterPro" id="IPR036291">
    <property type="entry name" value="NAD(P)-bd_dom_sf"/>
</dbReference>
<dbReference type="OrthoDB" id="9793050at2"/>
<dbReference type="Gene3D" id="3.30.360.10">
    <property type="entry name" value="Dihydrodipicolinate Reductase, domain 2"/>
    <property type="match status" value="1"/>
</dbReference>
<protein>
    <submittedName>
        <fullName evidence="3">Oxidoreductase</fullName>
        <ecNumber evidence="3">1.-.-.-</ecNumber>
    </submittedName>
</protein>
<accession>A0A0K1EB62</accession>
<dbReference type="InterPro" id="IPR055080">
    <property type="entry name" value="Gal80p-like_C"/>
</dbReference>
<feature type="domain" description="Gfo/Idh/MocA-like oxidoreductase N-terminal" evidence="1">
    <location>
        <begin position="7"/>
        <end position="126"/>
    </location>
</feature>
<dbReference type="AlphaFoldDB" id="A0A0K1EB62"/>
<dbReference type="Pfam" id="PF01408">
    <property type="entry name" value="GFO_IDH_MocA"/>
    <property type="match status" value="1"/>
</dbReference>